<dbReference type="InterPro" id="IPR023214">
    <property type="entry name" value="HAD_sf"/>
</dbReference>
<dbReference type="NCBIfam" id="TIGR01459">
    <property type="entry name" value="HAD-SF-IIA-hyp4"/>
    <property type="match status" value="1"/>
</dbReference>
<dbReference type="PANTHER" id="PTHR19288:SF90">
    <property type="entry name" value="OS08G0542600 PROTEIN"/>
    <property type="match status" value="1"/>
</dbReference>
<sequence length="294" mass="31497">MTGDAAARTSPIRHLDGIRSLADRFDGFVVDLWGVVHDGERPYPGAADALTRLRAAEKRVVLLSNAPQRRERVLLRLREMGIGDALHDGLVTSGEETRRLLAEWRDPFLTGLARRVLMLGPERDRPLVDGIGLQLVEKASEAALLLNVGPDHEAAETDLEPYLPLLRASLEAGLPMLCANPDLEIVRDGRRIACAGLLARSYAEMGGAVRQVGKPFPEIYRPVKELLGLPDGRILAIGDALATDIAGAAAAGIASCWALGGIHADALRGDPALAARAAMAAQLQPFATVPSLRW</sequence>
<accession>A0ABT1W023</accession>
<dbReference type="EMBL" id="JAMZEJ010000005">
    <property type="protein sequence ID" value="MCQ8241198.1"/>
    <property type="molecule type" value="Genomic_DNA"/>
</dbReference>
<protein>
    <submittedName>
        <fullName evidence="1">TIGR01459 family HAD-type hydrolase</fullName>
    </submittedName>
</protein>
<dbReference type="InterPro" id="IPR006356">
    <property type="entry name" value="HAD-SF_hydro_IIA_hyp3"/>
</dbReference>
<dbReference type="RefSeq" id="WP_422919934.1">
    <property type="nucleotide sequence ID" value="NZ_JAMZEJ010000005.1"/>
</dbReference>
<dbReference type="Gene3D" id="3.40.50.1000">
    <property type="entry name" value="HAD superfamily/HAD-like"/>
    <property type="match status" value="2"/>
</dbReference>
<gene>
    <name evidence="1" type="ORF">NFI88_10140</name>
</gene>
<keyword evidence="1" id="KW-0378">Hydrolase</keyword>
<organism evidence="1 2">
    <name type="scientific">Rhizosaccharibacter radicis</name>
    <dbReference type="NCBI Taxonomy" id="2782605"/>
    <lineage>
        <taxon>Bacteria</taxon>
        <taxon>Pseudomonadati</taxon>
        <taxon>Pseudomonadota</taxon>
        <taxon>Alphaproteobacteria</taxon>
        <taxon>Acetobacterales</taxon>
        <taxon>Acetobacteraceae</taxon>
        <taxon>Rhizosaccharibacter</taxon>
    </lineage>
</organism>
<evidence type="ECO:0000313" key="1">
    <source>
        <dbReference type="EMBL" id="MCQ8241198.1"/>
    </source>
</evidence>
<dbReference type="NCBIfam" id="TIGR01460">
    <property type="entry name" value="HAD-SF-IIA"/>
    <property type="match status" value="1"/>
</dbReference>
<reference evidence="1 2" key="1">
    <citation type="submission" date="2022-06" db="EMBL/GenBank/DDBJ databases">
        <title>Rhizosaccharibacter gen. nov. sp. nov. KSS12, endophytic bacteria isolated from sugarcane.</title>
        <authorList>
            <person name="Pitiwittayakul N."/>
        </authorList>
    </citation>
    <scope>NUCLEOTIDE SEQUENCE [LARGE SCALE GENOMIC DNA]</scope>
    <source>
        <strain evidence="1 2">KSS12</strain>
    </source>
</reference>
<dbReference type="Pfam" id="PF13242">
    <property type="entry name" value="Hydrolase_like"/>
    <property type="match status" value="1"/>
</dbReference>
<comment type="caution">
    <text evidence="1">The sequence shown here is derived from an EMBL/GenBank/DDBJ whole genome shotgun (WGS) entry which is preliminary data.</text>
</comment>
<dbReference type="InterPro" id="IPR036412">
    <property type="entry name" value="HAD-like_sf"/>
</dbReference>
<dbReference type="Proteomes" id="UP001524547">
    <property type="component" value="Unassembled WGS sequence"/>
</dbReference>
<dbReference type="GO" id="GO:0016787">
    <property type="term" value="F:hydrolase activity"/>
    <property type="evidence" value="ECO:0007669"/>
    <property type="project" value="UniProtKB-KW"/>
</dbReference>
<name>A0ABT1W023_9PROT</name>
<dbReference type="Pfam" id="PF13344">
    <property type="entry name" value="Hydrolase_6"/>
    <property type="match status" value="1"/>
</dbReference>
<dbReference type="SUPFAM" id="SSF56784">
    <property type="entry name" value="HAD-like"/>
    <property type="match status" value="1"/>
</dbReference>
<dbReference type="InterPro" id="IPR006357">
    <property type="entry name" value="HAD-SF_hydro_IIA"/>
</dbReference>
<evidence type="ECO:0000313" key="2">
    <source>
        <dbReference type="Proteomes" id="UP001524547"/>
    </source>
</evidence>
<keyword evidence="2" id="KW-1185">Reference proteome</keyword>
<dbReference type="PANTHER" id="PTHR19288">
    <property type="entry name" value="4-NITROPHENYLPHOSPHATASE-RELATED"/>
    <property type="match status" value="1"/>
</dbReference>
<proteinExistence type="predicted"/>